<dbReference type="SUPFAM" id="SSF89392">
    <property type="entry name" value="Prokaryotic lipoproteins and lipoprotein localization factors"/>
    <property type="match status" value="1"/>
</dbReference>
<dbReference type="Proteomes" id="UP000064920">
    <property type="component" value="Chromosome"/>
</dbReference>
<dbReference type="AlphaFoldDB" id="A0A0N9ZJL3"/>
<accession>A0A0N9ZJL3</accession>
<proteinExistence type="predicted"/>
<dbReference type="InterPro" id="IPR004564">
    <property type="entry name" value="OM_lipoprot_carrier_LolA-like"/>
</dbReference>
<dbReference type="PANTHER" id="PTHR35869">
    <property type="entry name" value="OUTER-MEMBRANE LIPOPROTEIN CARRIER PROTEIN"/>
    <property type="match status" value="1"/>
</dbReference>
<dbReference type="EMBL" id="CP012023">
    <property type="protein sequence ID" value="ALI55875.1"/>
    <property type="molecule type" value="Genomic_DNA"/>
</dbReference>
<keyword evidence="2" id="KW-1185">Reference proteome</keyword>
<dbReference type="Gene3D" id="2.50.20.10">
    <property type="entry name" value="Lipoprotein localisation LolA/LolB/LppX"/>
    <property type="match status" value="1"/>
</dbReference>
<evidence type="ECO:0000313" key="1">
    <source>
        <dbReference type="EMBL" id="ALI55875.1"/>
    </source>
</evidence>
<dbReference type="PANTHER" id="PTHR35869:SF1">
    <property type="entry name" value="OUTER-MEMBRANE LIPOPROTEIN CARRIER PROTEIN"/>
    <property type="match status" value="1"/>
</dbReference>
<sequence>MIFTRIALAPALCLFALAAPAAAEKLSLAQLSQYLNTLGTVSADFVQTNDDGSKSNGVLTIKRPGRMRLEYAASNDLVLTAGGQVAVFDAGSNEPPMRFPLSKTPLNVILKNNVNLDQARMVVSHTEKNGDTVVRAQDPSHPEYGSIDLIFSDTPILKAWIVHDDTGGSTTMRLTKMRLGGAVSDAKFNIGAEADRRGTPLE</sequence>
<dbReference type="KEGG" id="cmar:IMCC12053_1928"/>
<dbReference type="InterPro" id="IPR029046">
    <property type="entry name" value="LolA/LolB/LppX"/>
</dbReference>
<dbReference type="RefSeq" id="WP_062218449.1">
    <property type="nucleotide sequence ID" value="NZ_CP012023.1"/>
</dbReference>
<dbReference type="Pfam" id="PF03548">
    <property type="entry name" value="LolA"/>
    <property type="match status" value="1"/>
</dbReference>
<reference evidence="2" key="1">
    <citation type="submission" date="2015-05" db="EMBL/GenBank/DDBJ databases">
        <authorList>
            <person name="Oh H.-M."/>
            <person name="Yang J.-A."/>
            <person name="Cho J.-C."/>
            <person name="Kang I."/>
        </authorList>
    </citation>
    <scope>NUCLEOTIDE SEQUENCE [LARGE SCALE GENOMIC DNA]</scope>
    <source>
        <strain evidence="2">IMCC 12053</strain>
    </source>
</reference>
<organism evidence="1 2">
    <name type="scientific">Celeribacter marinus</name>
    <dbReference type="NCBI Taxonomy" id="1397108"/>
    <lineage>
        <taxon>Bacteria</taxon>
        <taxon>Pseudomonadati</taxon>
        <taxon>Pseudomonadota</taxon>
        <taxon>Alphaproteobacteria</taxon>
        <taxon>Rhodobacterales</taxon>
        <taxon>Roseobacteraceae</taxon>
        <taxon>Celeribacter</taxon>
    </lineage>
</organism>
<gene>
    <name evidence="1" type="ORF">IMCC12053_1928</name>
</gene>
<dbReference type="STRING" id="1397108.IMCC12053_1928"/>
<dbReference type="OrthoDB" id="9800501at2"/>
<evidence type="ECO:0000313" key="2">
    <source>
        <dbReference type="Proteomes" id="UP000064920"/>
    </source>
</evidence>
<dbReference type="CDD" id="cd16325">
    <property type="entry name" value="LolA"/>
    <property type="match status" value="1"/>
</dbReference>
<dbReference type="PATRIC" id="fig|1397108.4.peg.1972"/>
<name>A0A0N9ZJL3_9RHOB</name>
<protein>
    <submittedName>
        <fullName evidence="1">Outer membrane lipoprotein carrier protein LolA</fullName>
    </submittedName>
</protein>
<keyword evidence="1" id="KW-0449">Lipoprotein</keyword>